<dbReference type="Proteomes" id="UP000572212">
    <property type="component" value="Unassembled WGS sequence"/>
</dbReference>
<reference evidence="1 2" key="1">
    <citation type="submission" date="2020-08" db="EMBL/GenBank/DDBJ databases">
        <title>Genomic Encyclopedia of Type Strains, Phase IV (KMG-IV): sequencing the most valuable type-strain genomes for metagenomic binning, comparative biology and taxonomic classification.</title>
        <authorList>
            <person name="Goeker M."/>
        </authorList>
    </citation>
    <scope>NUCLEOTIDE SEQUENCE [LARGE SCALE GENOMIC DNA]</scope>
    <source>
        <strain evidence="1 2">DSM 11805</strain>
    </source>
</reference>
<accession>A0A841RL10</accession>
<sequence length="67" mass="7247">MKYNVYNHELSVGNIYVSSVSGSSLFVIGDSHVVELQSLFDTPPESYIVLGNNEVVQSDVQIGAQDG</sequence>
<organism evidence="1 2">
    <name type="scientific">Gracilibacillus halotolerans</name>
    <dbReference type="NCBI Taxonomy" id="74386"/>
    <lineage>
        <taxon>Bacteria</taxon>
        <taxon>Bacillati</taxon>
        <taxon>Bacillota</taxon>
        <taxon>Bacilli</taxon>
        <taxon>Bacillales</taxon>
        <taxon>Bacillaceae</taxon>
        <taxon>Gracilibacillus</taxon>
    </lineage>
</organism>
<evidence type="ECO:0000313" key="2">
    <source>
        <dbReference type="Proteomes" id="UP000572212"/>
    </source>
</evidence>
<dbReference type="RefSeq" id="WP_184246205.1">
    <property type="nucleotide sequence ID" value="NZ_BAAACU010000028.1"/>
</dbReference>
<gene>
    <name evidence="1" type="ORF">GGQ92_001418</name>
</gene>
<dbReference type="AlphaFoldDB" id="A0A841RL10"/>
<comment type="caution">
    <text evidence="1">The sequence shown here is derived from an EMBL/GenBank/DDBJ whole genome shotgun (WGS) entry which is preliminary data.</text>
</comment>
<name>A0A841RL10_9BACI</name>
<protein>
    <submittedName>
        <fullName evidence="1">Spore germination protein PD</fullName>
    </submittedName>
</protein>
<evidence type="ECO:0000313" key="1">
    <source>
        <dbReference type="EMBL" id="MBB6512632.1"/>
    </source>
</evidence>
<dbReference type="EMBL" id="JACHON010000004">
    <property type="protein sequence ID" value="MBB6512632.1"/>
    <property type="molecule type" value="Genomic_DNA"/>
</dbReference>
<proteinExistence type="predicted"/>
<keyword evidence="2" id="KW-1185">Reference proteome</keyword>